<dbReference type="SUPFAM" id="SSF51101">
    <property type="entry name" value="Mannose-binding lectins"/>
    <property type="match status" value="1"/>
</dbReference>
<accession>A0A6D2HJR7</accession>
<dbReference type="SMART" id="SM00915">
    <property type="entry name" value="Jacalin"/>
    <property type="match status" value="1"/>
</dbReference>
<dbReference type="InterPro" id="IPR036404">
    <property type="entry name" value="Jacalin-like_lectin_dom_sf"/>
</dbReference>
<dbReference type="PROSITE" id="PS51752">
    <property type="entry name" value="JACALIN_LECTIN"/>
    <property type="match status" value="1"/>
</dbReference>
<dbReference type="Pfam" id="PF01419">
    <property type="entry name" value="Jacalin"/>
    <property type="match status" value="1"/>
</dbReference>
<sequence>MMQPAEQLPWELEEKIQSLLPRKIQARFRSVCKRWNGVFDERRFFNNVLGPARDAFVVGAVHGNTTQFPYYQNFIIAEDDYIEAVEGTYNESHITSIAFRTHKRKHTPHYGLFEGRFFTLGGGGDSKIIGFYGKNSPLHLTALGVHL</sequence>
<reference evidence="4" key="1">
    <citation type="submission" date="2020-01" db="EMBL/GenBank/DDBJ databases">
        <authorList>
            <person name="Mishra B."/>
        </authorList>
    </citation>
    <scope>NUCLEOTIDE SEQUENCE [LARGE SCALE GENOMIC DNA]</scope>
</reference>
<evidence type="ECO:0000256" key="2">
    <source>
        <dbReference type="ARBA" id="ARBA00022734"/>
    </source>
</evidence>
<dbReference type="OrthoDB" id="1111571at2759"/>
<keyword evidence="2" id="KW-0430">Lectin</keyword>
<proteinExistence type="inferred from homology"/>
<dbReference type="InterPro" id="IPR036047">
    <property type="entry name" value="F-box-like_dom_sf"/>
</dbReference>
<dbReference type="GO" id="GO:0030246">
    <property type="term" value="F:carbohydrate binding"/>
    <property type="evidence" value="ECO:0007669"/>
    <property type="project" value="UniProtKB-KW"/>
</dbReference>
<dbReference type="InterPro" id="IPR001810">
    <property type="entry name" value="F-box_dom"/>
</dbReference>
<organism evidence="4 5">
    <name type="scientific">Microthlaspi erraticum</name>
    <dbReference type="NCBI Taxonomy" id="1685480"/>
    <lineage>
        <taxon>Eukaryota</taxon>
        <taxon>Viridiplantae</taxon>
        <taxon>Streptophyta</taxon>
        <taxon>Embryophyta</taxon>
        <taxon>Tracheophyta</taxon>
        <taxon>Spermatophyta</taxon>
        <taxon>Magnoliopsida</taxon>
        <taxon>eudicotyledons</taxon>
        <taxon>Gunneridae</taxon>
        <taxon>Pentapetalae</taxon>
        <taxon>rosids</taxon>
        <taxon>malvids</taxon>
        <taxon>Brassicales</taxon>
        <taxon>Brassicaceae</taxon>
        <taxon>Coluteocarpeae</taxon>
        <taxon>Microthlaspi</taxon>
    </lineage>
</organism>
<dbReference type="EMBL" id="CACVBM020000244">
    <property type="protein sequence ID" value="CAA7016662.1"/>
    <property type="molecule type" value="Genomic_DNA"/>
</dbReference>
<dbReference type="InterPro" id="IPR001229">
    <property type="entry name" value="Jacalin-like_lectin_dom"/>
</dbReference>
<comment type="caution">
    <text evidence="4">The sequence shown here is derived from an EMBL/GenBank/DDBJ whole genome shotgun (WGS) entry which is preliminary data.</text>
</comment>
<dbReference type="AlphaFoldDB" id="A0A6D2HJR7"/>
<keyword evidence="5" id="KW-1185">Reference proteome</keyword>
<dbReference type="PANTHER" id="PTHR47293">
    <property type="entry name" value="JACALIN-RELATED LECTIN 3"/>
    <property type="match status" value="1"/>
</dbReference>
<dbReference type="PANTHER" id="PTHR47293:SF66">
    <property type="entry name" value="JACALIN-RELATED LECTIN 11-RELATED"/>
    <property type="match status" value="1"/>
</dbReference>
<comment type="similarity">
    <text evidence="1">Belongs to the jacalin lectin family.</text>
</comment>
<protein>
    <recommendedName>
        <fullName evidence="3">Jacalin-type lectin domain-containing protein</fullName>
    </recommendedName>
</protein>
<dbReference type="Gene3D" id="2.100.10.30">
    <property type="entry name" value="Jacalin-like lectin domain"/>
    <property type="match status" value="1"/>
</dbReference>
<evidence type="ECO:0000313" key="4">
    <source>
        <dbReference type="EMBL" id="CAA7016662.1"/>
    </source>
</evidence>
<dbReference type="Pfam" id="PF00646">
    <property type="entry name" value="F-box"/>
    <property type="match status" value="1"/>
</dbReference>
<evidence type="ECO:0000313" key="5">
    <source>
        <dbReference type="Proteomes" id="UP000467841"/>
    </source>
</evidence>
<dbReference type="SUPFAM" id="SSF81383">
    <property type="entry name" value="F-box domain"/>
    <property type="match status" value="1"/>
</dbReference>
<evidence type="ECO:0000259" key="3">
    <source>
        <dbReference type="PROSITE" id="PS51752"/>
    </source>
</evidence>
<evidence type="ECO:0000256" key="1">
    <source>
        <dbReference type="ARBA" id="ARBA00006568"/>
    </source>
</evidence>
<name>A0A6D2HJR7_9BRAS</name>
<gene>
    <name evidence="4" type="ORF">MERR_LOCUS3897</name>
</gene>
<feature type="domain" description="Jacalin-type lectin" evidence="3">
    <location>
        <begin position="21"/>
        <end position="147"/>
    </location>
</feature>
<dbReference type="Proteomes" id="UP000467841">
    <property type="component" value="Unassembled WGS sequence"/>
</dbReference>